<organism evidence="1">
    <name type="scientific">bioreactor metagenome</name>
    <dbReference type="NCBI Taxonomy" id="1076179"/>
    <lineage>
        <taxon>unclassified sequences</taxon>
        <taxon>metagenomes</taxon>
        <taxon>ecological metagenomes</taxon>
    </lineage>
</organism>
<dbReference type="PANTHER" id="PTHR36452">
    <property type="entry name" value="CHROMOSOME 12, WHOLE GENOME SHOTGUN SEQUENCE"/>
    <property type="match status" value="1"/>
</dbReference>
<sequence>MKHILDFLKDLSSNNTREWFEMNKPVYNKVKADFENFVNEIIAEIQRFDPSLGSLQAKDCTFRIYRDVRFSHDKSPYKTNIGAFMAKGGRKSAGSGYYLHIEPGKSFVGGGIYMPGPEVLKKIRQEIYFNPAAFRSIIEEKDFNRFFGKLSEEDRLKRPPRDFPADYPDMDLLMYKSYVCGHSLSDQDVVSPGMAGKITNAFRAMRNLNLFLNKAVESDAG</sequence>
<evidence type="ECO:0000313" key="1">
    <source>
        <dbReference type="EMBL" id="MPL63193.1"/>
    </source>
</evidence>
<comment type="caution">
    <text evidence="1">The sequence shown here is derived from an EMBL/GenBank/DDBJ whole genome shotgun (WGS) entry which is preliminary data.</text>
</comment>
<evidence type="ECO:0008006" key="2">
    <source>
        <dbReference type="Google" id="ProtNLM"/>
    </source>
</evidence>
<dbReference type="PANTHER" id="PTHR36452:SF1">
    <property type="entry name" value="DUF2461 DOMAIN-CONTAINING PROTEIN"/>
    <property type="match status" value="1"/>
</dbReference>
<dbReference type="AlphaFoldDB" id="A0A644T8C9"/>
<name>A0A644T8C9_9ZZZZ</name>
<protein>
    <recommendedName>
        <fullName evidence="2">TIGR02453 family protein</fullName>
    </recommendedName>
</protein>
<dbReference type="InterPro" id="IPR012808">
    <property type="entry name" value="CHP02453"/>
</dbReference>
<dbReference type="PIRSF" id="PIRSF028451">
    <property type="entry name" value="UCP028451"/>
    <property type="match status" value="1"/>
</dbReference>
<accession>A0A644T8C9</accession>
<dbReference type="EMBL" id="VSSQ01000020">
    <property type="protein sequence ID" value="MPL63193.1"/>
    <property type="molecule type" value="Genomic_DNA"/>
</dbReference>
<proteinExistence type="predicted"/>
<dbReference type="NCBIfam" id="TIGR02453">
    <property type="entry name" value="TIGR02453 family protein"/>
    <property type="match status" value="1"/>
</dbReference>
<dbReference type="InterPro" id="IPR015996">
    <property type="entry name" value="UCP028451"/>
</dbReference>
<reference evidence="1" key="1">
    <citation type="submission" date="2019-08" db="EMBL/GenBank/DDBJ databases">
        <authorList>
            <person name="Kucharzyk K."/>
            <person name="Murdoch R.W."/>
            <person name="Higgins S."/>
            <person name="Loffler F."/>
        </authorList>
    </citation>
    <scope>NUCLEOTIDE SEQUENCE</scope>
</reference>
<gene>
    <name evidence="1" type="ORF">SDC9_08814</name>
</gene>
<dbReference type="Pfam" id="PF09365">
    <property type="entry name" value="DUF2461"/>
    <property type="match status" value="1"/>
</dbReference>